<dbReference type="InterPro" id="IPR003439">
    <property type="entry name" value="ABC_transporter-like_ATP-bd"/>
</dbReference>
<dbReference type="SMART" id="SM00382">
    <property type="entry name" value="AAA"/>
    <property type="match status" value="1"/>
</dbReference>
<sequence length="335" mass="36921">MKEILGVEHLSVTYTDGNRRIPAVNDVSFTVDEGEIIAIAGESGCGKSTLITAILQLLSPDIADITGSIRLNGQDLASVDPELLRRMRWTDISLVPQSAMNALNPIMSIEEQMKRIMAAHGTMPTTRDLDKRIDETLVMVNIQPRYKKLYPFELSGGMRQRVAIALALMLHPKLVVMDEPTTGLDVIVQRGILMEIRRLQKELGFAVCLVSHDMSLLIELAHTIYVMYAGRVIESGPSREIYRTPKHPYTQGLIACFPPLQGSRKVLEGIPGSPPDLGQLPPGCAFQPRCTQCLDICLAEIPVLEKVSSSRAVACHLYPSQLTSNTGESTYDRIS</sequence>
<evidence type="ECO:0000256" key="3">
    <source>
        <dbReference type="ARBA" id="ARBA00022741"/>
    </source>
</evidence>
<dbReference type="FunFam" id="3.40.50.300:FF:000016">
    <property type="entry name" value="Oligopeptide ABC transporter ATP-binding component"/>
    <property type="match status" value="1"/>
</dbReference>
<accession>A0A2T2WJK1</accession>
<dbReference type="PROSITE" id="PS00211">
    <property type="entry name" value="ABC_TRANSPORTER_1"/>
    <property type="match status" value="1"/>
</dbReference>
<dbReference type="AlphaFoldDB" id="A0A2T2WJK1"/>
<evidence type="ECO:0000313" key="6">
    <source>
        <dbReference type="EMBL" id="PSR22424.1"/>
    </source>
</evidence>
<dbReference type="GO" id="GO:0016887">
    <property type="term" value="F:ATP hydrolysis activity"/>
    <property type="evidence" value="ECO:0007669"/>
    <property type="project" value="InterPro"/>
</dbReference>
<dbReference type="EMBL" id="PXYV01000017">
    <property type="protein sequence ID" value="PSR22424.1"/>
    <property type="molecule type" value="Genomic_DNA"/>
</dbReference>
<protein>
    <submittedName>
        <fullName evidence="6">Dipeptide/oligopeptide/nickel ABC transporter ATP-binding protein</fullName>
    </submittedName>
</protein>
<organism evidence="6 7">
    <name type="scientific">Sulfobacillus acidophilus</name>
    <dbReference type="NCBI Taxonomy" id="53633"/>
    <lineage>
        <taxon>Bacteria</taxon>
        <taxon>Bacillati</taxon>
        <taxon>Bacillota</taxon>
        <taxon>Clostridia</taxon>
        <taxon>Eubacteriales</taxon>
        <taxon>Clostridiales Family XVII. Incertae Sedis</taxon>
        <taxon>Sulfobacillus</taxon>
    </lineage>
</organism>
<dbReference type="CDD" id="cd03257">
    <property type="entry name" value="ABC_NikE_OppD_transporters"/>
    <property type="match status" value="1"/>
</dbReference>
<dbReference type="InterPro" id="IPR027417">
    <property type="entry name" value="P-loop_NTPase"/>
</dbReference>
<keyword evidence="2" id="KW-0813">Transport</keyword>
<comment type="caution">
    <text evidence="6">The sequence shown here is derived from an EMBL/GenBank/DDBJ whole genome shotgun (WGS) entry which is preliminary data.</text>
</comment>
<dbReference type="SUPFAM" id="SSF52540">
    <property type="entry name" value="P-loop containing nucleoside triphosphate hydrolases"/>
    <property type="match status" value="1"/>
</dbReference>
<evidence type="ECO:0000256" key="2">
    <source>
        <dbReference type="ARBA" id="ARBA00022448"/>
    </source>
</evidence>
<dbReference type="InterPro" id="IPR003593">
    <property type="entry name" value="AAA+_ATPase"/>
</dbReference>
<gene>
    <name evidence="6" type="ORF">C7B45_06815</name>
</gene>
<keyword evidence="4 6" id="KW-0067">ATP-binding</keyword>
<evidence type="ECO:0000256" key="1">
    <source>
        <dbReference type="ARBA" id="ARBA00005417"/>
    </source>
</evidence>
<dbReference type="Gene3D" id="3.40.50.300">
    <property type="entry name" value="P-loop containing nucleotide triphosphate hydrolases"/>
    <property type="match status" value="1"/>
</dbReference>
<feature type="domain" description="ABC transporter" evidence="5">
    <location>
        <begin position="7"/>
        <end position="254"/>
    </location>
</feature>
<dbReference type="Proteomes" id="UP000241848">
    <property type="component" value="Unassembled WGS sequence"/>
</dbReference>
<dbReference type="GO" id="GO:0005524">
    <property type="term" value="F:ATP binding"/>
    <property type="evidence" value="ECO:0007669"/>
    <property type="project" value="UniProtKB-KW"/>
</dbReference>
<dbReference type="NCBIfam" id="TIGR01727">
    <property type="entry name" value="oligo_HPY"/>
    <property type="match status" value="1"/>
</dbReference>
<dbReference type="PANTHER" id="PTHR43067">
    <property type="entry name" value="OLIGOPEPTIDE/DIPEPTIDE ABC TRANSPORTER, ATPASE SUBUNIT"/>
    <property type="match status" value="1"/>
</dbReference>
<proteinExistence type="inferred from homology"/>
<evidence type="ECO:0000256" key="4">
    <source>
        <dbReference type="ARBA" id="ARBA00022840"/>
    </source>
</evidence>
<dbReference type="InterPro" id="IPR013563">
    <property type="entry name" value="Oligopep_ABC_C"/>
</dbReference>
<dbReference type="PROSITE" id="PS50893">
    <property type="entry name" value="ABC_TRANSPORTER_2"/>
    <property type="match status" value="1"/>
</dbReference>
<keyword evidence="3" id="KW-0547">Nucleotide-binding</keyword>
<evidence type="ECO:0000313" key="7">
    <source>
        <dbReference type="Proteomes" id="UP000241848"/>
    </source>
</evidence>
<comment type="similarity">
    <text evidence="1">Belongs to the ABC transporter superfamily.</text>
</comment>
<dbReference type="PANTHER" id="PTHR43067:SF3">
    <property type="entry name" value="MALTOSE ABC TRANSPORTER, ATP-BINDING PROTEIN"/>
    <property type="match status" value="1"/>
</dbReference>
<dbReference type="Pfam" id="PF08352">
    <property type="entry name" value="oligo_HPY"/>
    <property type="match status" value="1"/>
</dbReference>
<dbReference type="Pfam" id="PF00005">
    <property type="entry name" value="ABC_tran"/>
    <property type="match status" value="1"/>
</dbReference>
<reference evidence="6 7" key="1">
    <citation type="journal article" date="2014" name="BMC Genomics">
        <title>Comparison of environmental and isolate Sulfobacillus genomes reveals diverse carbon, sulfur, nitrogen, and hydrogen metabolisms.</title>
        <authorList>
            <person name="Justice N.B."/>
            <person name="Norman A."/>
            <person name="Brown C.T."/>
            <person name="Singh A."/>
            <person name="Thomas B.C."/>
            <person name="Banfield J.F."/>
        </authorList>
    </citation>
    <scope>NUCLEOTIDE SEQUENCE [LARGE SCALE GENOMIC DNA]</scope>
    <source>
        <strain evidence="6">AMDSBA3</strain>
    </source>
</reference>
<evidence type="ECO:0000259" key="5">
    <source>
        <dbReference type="PROSITE" id="PS50893"/>
    </source>
</evidence>
<dbReference type="GO" id="GO:0015833">
    <property type="term" value="P:peptide transport"/>
    <property type="evidence" value="ECO:0007669"/>
    <property type="project" value="InterPro"/>
</dbReference>
<name>A0A2T2WJK1_9FIRM</name>
<dbReference type="InterPro" id="IPR017871">
    <property type="entry name" value="ABC_transporter-like_CS"/>
</dbReference>